<comment type="caution">
    <text evidence="5">The sequence shown here is derived from an EMBL/GenBank/DDBJ whole genome shotgun (WGS) entry which is preliminary data.</text>
</comment>
<dbReference type="PANTHER" id="PTHR48043:SF145">
    <property type="entry name" value="FI06409P-RELATED"/>
    <property type="match status" value="1"/>
</dbReference>
<protein>
    <submittedName>
        <fullName evidence="5">2-hydroxyacylsphingosine 1-beta-galactosyltransferase</fullName>
    </submittedName>
</protein>
<sequence>MPFAPRSHHIAIESIARGLSERGHHITLLISNSSIKQDGIHAFRVPANRTIVFNTPQTDVDYIEQHQRRAKNAHMKTTSPFILFKELRKLAINSANVCDYFFQQPEVVNELISRKYDVVLSHVFMPCEVLFTSHLQATSVVVTSTLSLPSFHEDIIGMPLPTAYVPSILSSFTDEMTFFQRLRNLIFRVVRNLMTHFVFYRPFSHVQQKHNISIHKTVAEMYSDAALWLCHIDLTLDWARPVTPNWIPIGGITARPAERLPPKRCHFSDRISLGILILLQGAAAHALYNEELAEIFASVFGRLPHRILWRQDGPRPKNLANNTKLVKWLPQNDLLGHPKTRLLIYHGGSNGVHEAIYHAVPMVIIPFLNDQFPLGAAIQGKGIGLVLQKYNITEKRLESTINTVLTNPRFQKRVEHLSAIHHDSPQTPRQRAVFWIEHILRFGGDHLRPRAADMSFIELYMIDVAVFLTILCAFILYIEYFLLKKCLIYSNCIKSKTKRKTD</sequence>
<feature type="transmembrane region" description="Helical" evidence="4">
    <location>
        <begin position="459"/>
        <end position="478"/>
    </location>
</feature>
<dbReference type="Pfam" id="PF00201">
    <property type="entry name" value="UDPGT"/>
    <property type="match status" value="1"/>
</dbReference>
<dbReference type="GO" id="GO:0008194">
    <property type="term" value="F:UDP-glycosyltransferase activity"/>
    <property type="evidence" value="ECO:0007669"/>
    <property type="project" value="InterPro"/>
</dbReference>
<dbReference type="InterPro" id="IPR002213">
    <property type="entry name" value="UDP_glucos_trans"/>
</dbReference>
<dbReference type="AlphaFoldDB" id="A0A9Q0YGB9"/>
<dbReference type="Proteomes" id="UP001152320">
    <property type="component" value="Chromosome 22"/>
</dbReference>
<keyword evidence="6" id="KW-1185">Reference proteome</keyword>
<organism evidence="5 6">
    <name type="scientific">Holothuria leucospilota</name>
    <name type="common">Black long sea cucumber</name>
    <name type="synonym">Mertensiothuria leucospilota</name>
    <dbReference type="NCBI Taxonomy" id="206669"/>
    <lineage>
        <taxon>Eukaryota</taxon>
        <taxon>Metazoa</taxon>
        <taxon>Echinodermata</taxon>
        <taxon>Eleutherozoa</taxon>
        <taxon>Echinozoa</taxon>
        <taxon>Holothuroidea</taxon>
        <taxon>Aspidochirotacea</taxon>
        <taxon>Aspidochirotida</taxon>
        <taxon>Holothuriidae</taxon>
        <taxon>Holothuria</taxon>
    </lineage>
</organism>
<dbReference type="Gene3D" id="3.40.50.2000">
    <property type="entry name" value="Glycogen Phosphorylase B"/>
    <property type="match status" value="1"/>
</dbReference>
<evidence type="ECO:0000256" key="4">
    <source>
        <dbReference type="SAM" id="Phobius"/>
    </source>
</evidence>
<accession>A0A9Q0YGB9</accession>
<evidence type="ECO:0000313" key="5">
    <source>
        <dbReference type="EMBL" id="KAJ8020895.1"/>
    </source>
</evidence>
<keyword evidence="4" id="KW-0812">Transmembrane</keyword>
<dbReference type="EMBL" id="JAIZAY010000022">
    <property type="protein sequence ID" value="KAJ8020895.1"/>
    <property type="molecule type" value="Genomic_DNA"/>
</dbReference>
<dbReference type="OrthoDB" id="5835829at2759"/>
<name>A0A9Q0YGB9_HOLLE</name>
<keyword evidence="2" id="KW-0328">Glycosyltransferase</keyword>
<evidence type="ECO:0000256" key="1">
    <source>
        <dbReference type="ARBA" id="ARBA00009995"/>
    </source>
</evidence>
<dbReference type="CDD" id="cd03784">
    <property type="entry name" value="GT1_Gtf-like"/>
    <property type="match status" value="1"/>
</dbReference>
<keyword evidence="4" id="KW-1133">Transmembrane helix</keyword>
<keyword evidence="3" id="KW-0808">Transferase</keyword>
<dbReference type="PANTHER" id="PTHR48043">
    <property type="entry name" value="EG:EG0003.4 PROTEIN-RELATED"/>
    <property type="match status" value="1"/>
</dbReference>
<proteinExistence type="inferred from homology"/>
<evidence type="ECO:0000256" key="3">
    <source>
        <dbReference type="ARBA" id="ARBA00022679"/>
    </source>
</evidence>
<evidence type="ECO:0000313" key="6">
    <source>
        <dbReference type="Proteomes" id="UP001152320"/>
    </source>
</evidence>
<dbReference type="SUPFAM" id="SSF53756">
    <property type="entry name" value="UDP-Glycosyltransferase/glycogen phosphorylase"/>
    <property type="match status" value="1"/>
</dbReference>
<reference evidence="5" key="1">
    <citation type="submission" date="2021-10" db="EMBL/GenBank/DDBJ databases">
        <title>Tropical sea cucumber genome reveals ecological adaptation and Cuvierian tubules defense mechanism.</title>
        <authorList>
            <person name="Chen T."/>
        </authorList>
    </citation>
    <scope>NUCLEOTIDE SEQUENCE</scope>
    <source>
        <strain evidence="5">Nanhai2018</strain>
        <tissue evidence="5">Muscle</tissue>
    </source>
</reference>
<dbReference type="FunFam" id="3.40.50.2000:FF:000021">
    <property type="entry name" value="UDP-glucuronosyltransferase"/>
    <property type="match status" value="1"/>
</dbReference>
<comment type="similarity">
    <text evidence="1">Belongs to the UDP-glycosyltransferase family.</text>
</comment>
<keyword evidence="4" id="KW-0472">Membrane</keyword>
<dbReference type="InterPro" id="IPR050271">
    <property type="entry name" value="UDP-glycosyltransferase"/>
</dbReference>
<gene>
    <name evidence="5" type="ORF">HOLleu_40608</name>
</gene>
<evidence type="ECO:0000256" key="2">
    <source>
        <dbReference type="ARBA" id="ARBA00022676"/>
    </source>
</evidence>